<evidence type="ECO:0000256" key="1">
    <source>
        <dbReference type="SAM" id="MobiDB-lite"/>
    </source>
</evidence>
<sequence>MQNLVAALKPRKAPSSFKLQLHSESTKCAIKPSHSFKSNSTSAMAEAGSAQPHLDLTSERSYGGDLDKLSAFIEEAQALSERGYDTLQKITTQIQDEKGNLTSTRLRNIAKVSRVLQNQVCGLLLFE</sequence>
<keyword evidence="3" id="KW-1185">Reference proteome</keyword>
<name>A0AB34K9T1_9PEZI</name>
<comment type="caution">
    <text evidence="2">The sequence shown here is derived from an EMBL/GenBank/DDBJ whole genome shotgun (WGS) entry which is preliminary data.</text>
</comment>
<dbReference type="AlphaFoldDB" id="A0AB34K9T1"/>
<evidence type="ECO:0000313" key="3">
    <source>
        <dbReference type="Proteomes" id="UP000803884"/>
    </source>
</evidence>
<gene>
    <name evidence="2" type="ORF">WHR41_09649</name>
</gene>
<dbReference type="GeneID" id="96011089"/>
<proteinExistence type="predicted"/>
<dbReference type="Proteomes" id="UP000803884">
    <property type="component" value="Unassembled WGS sequence"/>
</dbReference>
<protein>
    <submittedName>
        <fullName evidence="2">Uncharacterized protein</fullName>
    </submittedName>
</protein>
<accession>A0AB34K9T1</accession>
<reference evidence="2 3" key="1">
    <citation type="journal article" date="2020" name="Microbiol. Resour. Announc.">
        <title>Draft Genome Sequence of a Cladosporium Species Isolated from the Mesophotic Ascidian Didemnum maculosum.</title>
        <authorList>
            <person name="Gioti A."/>
            <person name="Siaperas R."/>
            <person name="Nikolaivits E."/>
            <person name="Le Goff G."/>
            <person name="Ouazzani J."/>
            <person name="Kotoulas G."/>
            <person name="Topakas E."/>
        </authorList>
    </citation>
    <scope>NUCLEOTIDE SEQUENCE [LARGE SCALE GENOMIC DNA]</scope>
    <source>
        <strain evidence="2 3">TM138-S3</strain>
    </source>
</reference>
<feature type="region of interest" description="Disordered" evidence="1">
    <location>
        <begin position="30"/>
        <end position="61"/>
    </location>
</feature>
<evidence type="ECO:0000313" key="2">
    <source>
        <dbReference type="EMBL" id="KAL1581700.1"/>
    </source>
</evidence>
<organism evidence="2 3">
    <name type="scientific">Cladosporium halotolerans</name>
    <dbReference type="NCBI Taxonomy" id="1052096"/>
    <lineage>
        <taxon>Eukaryota</taxon>
        <taxon>Fungi</taxon>
        <taxon>Dikarya</taxon>
        <taxon>Ascomycota</taxon>
        <taxon>Pezizomycotina</taxon>
        <taxon>Dothideomycetes</taxon>
        <taxon>Dothideomycetidae</taxon>
        <taxon>Cladosporiales</taxon>
        <taxon>Cladosporiaceae</taxon>
        <taxon>Cladosporium</taxon>
    </lineage>
</organism>
<dbReference type="RefSeq" id="XP_069224809.1">
    <property type="nucleotide sequence ID" value="XM_069378251.1"/>
</dbReference>
<dbReference type="EMBL" id="JAAQHG020000245">
    <property type="protein sequence ID" value="KAL1581700.1"/>
    <property type="molecule type" value="Genomic_DNA"/>
</dbReference>